<dbReference type="GO" id="GO:0000012">
    <property type="term" value="P:single strand break repair"/>
    <property type="evidence" value="ECO:0007669"/>
    <property type="project" value="TreeGrafter"/>
</dbReference>
<sequence>MQVYKDDEVVIIEDKQLKAVLYNINGIIQDFNSPCHKTKNKKEWKSFSTEYFLELQTVTKIVQEAGRMTVQNRISELFTLPLHCSECPQLLPSILQLQGCP</sequence>
<dbReference type="AlphaFoldDB" id="A0A1A6GX47"/>
<dbReference type="GO" id="GO:1990165">
    <property type="term" value="F:single-strand break-containing DNA binding"/>
    <property type="evidence" value="ECO:0007669"/>
    <property type="project" value="TreeGrafter"/>
</dbReference>
<proteinExistence type="predicted"/>
<dbReference type="Gene3D" id="3.30.428.10">
    <property type="entry name" value="HIT-like"/>
    <property type="match status" value="1"/>
</dbReference>
<dbReference type="GO" id="GO:0005634">
    <property type="term" value="C:nucleus"/>
    <property type="evidence" value="ECO:0007669"/>
    <property type="project" value="TreeGrafter"/>
</dbReference>
<dbReference type="InterPro" id="IPR036265">
    <property type="entry name" value="HIT-like_sf"/>
</dbReference>
<dbReference type="OrthoDB" id="3512845at2759"/>
<comment type="caution">
    <text evidence="1">The sequence shown here is derived from an EMBL/GenBank/DDBJ whole genome shotgun (WGS) entry which is preliminary data.</text>
</comment>
<dbReference type="GO" id="GO:0033699">
    <property type="term" value="F:DNA 5'-adenosine monophosphate hydrolase activity"/>
    <property type="evidence" value="ECO:0007669"/>
    <property type="project" value="TreeGrafter"/>
</dbReference>
<evidence type="ECO:0000313" key="2">
    <source>
        <dbReference type="Proteomes" id="UP000092124"/>
    </source>
</evidence>
<name>A0A1A6GX47_NEOLE</name>
<feature type="non-terminal residue" evidence="1">
    <location>
        <position position="101"/>
    </location>
</feature>
<dbReference type="STRING" id="56216.A0A1A6GX47"/>
<accession>A0A1A6GX47</accession>
<dbReference type="GO" id="GO:0030983">
    <property type="term" value="F:mismatched DNA binding"/>
    <property type="evidence" value="ECO:0007669"/>
    <property type="project" value="TreeGrafter"/>
</dbReference>
<dbReference type="GO" id="GO:0003725">
    <property type="term" value="F:double-stranded RNA binding"/>
    <property type="evidence" value="ECO:0007669"/>
    <property type="project" value="TreeGrafter"/>
</dbReference>
<dbReference type="GO" id="GO:0003697">
    <property type="term" value="F:single-stranded DNA binding"/>
    <property type="evidence" value="ECO:0007669"/>
    <property type="project" value="TreeGrafter"/>
</dbReference>
<dbReference type="EMBL" id="LZPO01066304">
    <property type="protein sequence ID" value="OBS70534.1"/>
    <property type="molecule type" value="Genomic_DNA"/>
</dbReference>
<dbReference type="PANTHER" id="PTHR12486:SF4">
    <property type="entry name" value="APRATAXIN"/>
    <property type="match status" value="1"/>
</dbReference>
<protein>
    <submittedName>
        <fullName evidence="1">Uncharacterized protein</fullName>
    </submittedName>
</protein>
<dbReference type="Proteomes" id="UP000092124">
    <property type="component" value="Unassembled WGS sequence"/>
</dbReference>
<gene>
    <name evidence="1" type="ORF">A6R68_00926</name>
</gene>
<dbReference type="PANTHER" id="PTHR12486">
    <property type="entry name" value="APRATAXIN-RELATED"/>
    <property type="match status" value="1"/>
</dbReference>
<reference evidence="1 2" key="1">
    <citation type="submission" date="2016-06" db="EMBL/GenBank/DDBJ databases">
        <title>The Draft Genome Sequence and Annotation of the Desert Woodrat Neotoma lepida.</title>
        <authorList>
            <person name="Campbell M."/>
            <person name="Oakeson K.F."/>
            <person name="Yandell M."/>
            <person name="Halpert J.R."/>
            <person name="Dearing D."/>
        </authorList>
    </citation>
    <scope>NUCLEOTIDE SEQUENCE [LARGE SCALE GENOMIC DNA]</scope>
    <source>
        <strain evidence="1">417</strain>
        <tissue evidence="1">Liver</tissue>
    </source>
</reference>
<organism evidence="1 2">
    <name type="scientific">Neotoma lepida</name>
    <name type="common">Desert woodrat</name>
    <dbReference type="NCBI Taxonomy" id="56216"/>
    <lineage>
        <taxon>Eukaryota</taxon>
        <taxon>Metazoa</taxon>
        <taxon>Chordata</taxon>
        <taxon>Craniata</taxon>
        <taxon>Vertebrata</taxon>
        <taxon>Euteleostomi</taxon>
        <taxon>Mammalia</taxon>
        <taxon>Eutheria</taxon>
        <taxon>Euarchontoglires</taxon>
        <taxon>Glires</taxon>
        <taxon>Rodentia</taxon>
        <taxon>Myomorpha</taxon>
        <taxon>Muroidea</taxon>
        <taxon>Cricetidae</taxon>
        <taxon>Neotominae</taxon>
        <taxon>Neotoma</taxon>
    </lineage>
</organism>
<keyword evidence="2" id="KW-1185">Reference proteome</keyword>
<evidence type="ECO:0000313" key="1">
    <source>
        <dbReference type="EMBL" id="OBS70534.1"/>
    </source>
</evidence>